<dbReference type="Proteomes" id="UP001177160">
    <property type="component" value="Unassembled WGS sequence"/>
</dbReference>
<keyword evidence="3" id="KW-0645">Protease</keyword>
<keyword evidence="1" id="KW-0812">Transmembrane</keyword>
<feature type="transmembrane region" description="Helical" evidence="1">
    <location>
        <begin position="34"/>
        <end position="57"/>
    </location>
</feature>
<feature type="transmembrane region" description="Helical" evidence="1">
    <location>
        <begin position="192"/>
        <end position="213"/>
    </location>
</feature>
<proteinExistence type="predicted"/>
<name>A0ABT2Y5M4_9MOLU</name>
<keyword evidence="3" id="KW-0482">Metalloprotease</keyword>
<keyword evidence="4" id="KW-1185">Reference proteome</keyword>
<evidence type="ECO:0000313" key="3">
    <source>
        <dbReference type="EMBL" id="MCV2232046.1"/>
    </source>
</evidence>
<gene>
    <name evidence="3" type="ORF">N7548_04305</name>
</gene>
<dbReference type="Pfam" id="PF02517">
    <property type="entry name" value="Rce1-like"/>
    <property type="match status" value="1"/>
</dbReference>
<reference evidence="3" key="1">
    <citation type="submission" date="2022-09" db="EMBL/GenBank/DDBJ databases">
        <title>Novel Mycoplasma species identified in domestic and wild animals.</title>
        <authorList>
            <person name="Volokhov D.V."/>
            <person name="Furtak V.A."/>
            <person name="Zagorodnyaya T.A."/>
        </authorList>
    </citation>
    <scope>NUCLEOTIDE SEQUENCE</scope>
    <source>
        <strain evidence="3">Oakley</strain>
    </source>
</reference>
<feature type="transmembrane region" description="Helical" evidence="1">
    <location>
        <begin position="276"/>
        <end position="297"/>
    </location>
</feature>
<feature type="transmembrane region" description="Helical" evidence="1">
    <location>
        <begin position="359"/>
        <end position="381"/>
    </location>
</feature>
<dbReference type="PANTHER" id="PTHR36435:SF1">
    <property type="entry name" value="CAAX AMINO TERMINAL PROTEASE FAMILY PROTEIN"/>
    <property type="match status" value="1"/>
</dbReference>
<feature type="domain" description="CAAX prenyl protease 2/Lysostaphin resistance protein A-like" evidence="2">
    <location>
        <begin position="278"/>
        <end position="371"/>
    </location>
</feature>
<comment type="caution">
    <text evidence="3">The sequence shown here is derived from an EMBL/GenBank/DDBJ whole genome shotgun (WGS) entry which is preliminary data.</text>
</comment>
<feature type="transmembrane region" description="Helical" evidence="1">
    <location>
        <begin position="309"/>
        <end position="326"/>
    </location>
</feature>
<dbReference type="InterPro" id="IPR003675">
    <property type="entry name" value="Rce1/LyrA-like_dom"/>
</dbReference>
<evidence type="ECO:0000256" key="1">
    <source>
        <dbReference type="SAM" id="Phobius"/>
    </source>
</evidence>
<feature type="transmembrane region" description="Helical" evidence="1">
    <location>
        <begin position="233"/>
        <end position="256"/>
    </location>
</feature>
<organism evidence="3 4">
    <name type="scientific">Paracholeplasma manati</name>
    <dbReference type="NCBI Taxonomy" id="591373"/>
    <lineage>
        <taxon>Bacteria</taxon>
        <taxon>Bacillati</taxon>
        <taxon>Mycoplasmatota</taxon>
        <taxon>Mollicutes</taxon>
        <taxon>Acholeplasmatales</taxon>
        <taxon>Acholeplasmataceae</taxon>
        <taxon>Paracholeplasma</taxon>
    </lineage>
</organism>
<evidence type="ECO:0000313" key="4">
    <source>
        <dbReference type="Proteomes" id="UP001177160"/>
    </source>
</evidence>
<keyword evidence="1" id="KW-1133">Transmembrane helix</keyword>
<evidence type="ECO:0000259" key="2">
    <source>
        <dbReference type="Pfam" id="PF02517"/>
    </source>
</evidence>
<feature type="transmembrane region" description="Helical" evidence="1">
    <location>
        <begin position="332"/>
        <end position="352"/>
    </location>
</feature>
<protein>
    <submittedName>
        <fullName evidence="3">CPBP family intramembrane metalloprotease</fullName>
    </submittedName>
</protein>
<dbReference type="GO" id="GO:0008237">
    <property type="term" value="F:metallopeptidase activity"/>
    <property type="evidence" value="ECO:0007669"/>
    <property type="project" value="UniProtKB-KW"/>
</dbReference>
<dbReference type="PANTHER" id="PTHR36435">
    <property type="entry name" value="SLR1288 PROTEIN"/>
    <property type="match status" value="1"/>
</dbReference>
<accession>A0ABT2Y5M4</accession>
<keyword evidence="1" id="KW-0472">Membrane</keyword>
<dbReference type="InterPro" id="IPR052710">
    <property type="entry name" value="CAAX_protease"/>
</dbReference>
<dbReference type="EMBL" id="JAOVQM010000002">
    <property type="protein sequence ID" value="MCV2232046.1"/>
    <property type="molecule type" value="Genomic_DNA"/>
</dbReference>
<sequence>MSQENSNEILDFEDLFESKPEAPKPRPLFSLNRAIISVVVYFVIMLLVAGVAVLFFYSDDRFTTDYTTIESMFYNVSQDPNGVGYAQISYYQEYSADYTNLVVIYEGPQYVVFANRANPYLKDSYTLEMIQSFYLIEDIKWSNVRPSVYVELYLFEDYQPFLNQIGVGALVNTERVKTPQAFTELTDSASSILNFAIYIVLAIGVIPLTWSALKVDFDYFKQPLKKIGTETVIGYGLMIMASIGAQFATQIIGYIADYAQPVSLNQQAIERSLLSSSGLFMILVTIIFAPVIEELIFRKAMFRFFKNQWLAMVISAVLFGLIHVSSETSFMAFFTNLITYSASGFALGYIYIRNKHNVWSVILVHAVSNAVSIAAILFLALL</sequence>
<keyword evidence="3" id="KW-0378">Hydrolase</keyword>
<dbReference type="RefSeq" id="WP_263608208.1">
    <property type="nucleotide sequence ID" value="NZ_JAOVQM010000002.1"/>
</dbReference>